<gene>
    <name evidence="2" type="ORF">SAMN05443637_11266</name>
</gene>
<dbReference type="AlphaFoldDB" id="A0A1M6VDR7"/>
<dbReference type="STRING" id="1848.SAMN05443637_11266"/>
<dbReference type="EMBL" id="FRAP01000012">
    <property type="protein sequence ID" value="SHK79610.1"/>
    <property type="molecule type" value="Genomic_DNA"/>
</dbReference>
<evidence type="ECO:0000313" key="2">
    <source>
        <dbReference type="EMBL" id="SHK79610.1"/>
    </source>
</evidence>
<accession>A0A1M6VDR7</accession>
<dbReference type="OrthoDB" id="3187421at2"/>
<keyword evidence="2" id="KW-0808">Transferase</keyword>
<dbReference type="RefSeq" id="WP_159444923.1">
    <property type="nucleotide sequence ID" value="NZ_FRAP01000012.1"/>
</dbReference>
<evidence type="ECO:0000313" key="3">
    <source>
        <dbReference type="Proteomes" id="UP000184363"/>
    </source>
</evidence>
<proteinExistence type="predicted"/>
<dbReference type="SUPFAM" id="SSF55729">
    <property type="entry name" value="Acyl-CoA N-acyltransferases (Nat)"/>
    <property type="match status" value="1"/>
</dbReference>
<reference evidence="2 3" key="1">
    <citation type="submission" date="2016-11" db="EMBL/GenBank/DDBJ databases">
        <authorList>
            <person name="Jaros S."/>
            <person name="Januszkiewicz K."/>
            <person name="Wedrychowicz H."/>
        </authorList>
    </citation>
    <scope>NUCLEOTIDE SEQUENCE [LARGE SCALE GENOMIC DNA]</scope>
    <source>
        <strain evidence="2 3">DSM 43832</strain>
    </source>
</reference>
<sequence length="389" mass="42117">MSVVDVPMCADGSDRTPRVVQDRTVLAQLGAALDALHDAVGTHIMARRTWLQTCLDHDTRYEPLAVVVPGPDDSIEAVALLAVRRRGRRASIVALGHGHSDVSAFPARTPAVAAALADAVVEMLVARRGSWTLRVRHIDRGDPVAARIAARLRHGWLVPGGTSPCLVLTPGRDLRSYVGKHYVKNRRRRLAKIAELGHPVVEEITRDPDAIAAALPEIVDICRMRDLAKGRTGMVATPEGAARFRDAVLAHAREGRMLLLTARIGDALAGYALCFVDGTVVRVWNCRFDPAWSAYGIGQICRAALIDHAIATGLTSVDWMLGNEPYKQALSNASRPAEDLFAASGLLLAMLTRLGLLVRAWARTATADDADPPRWVRIVRRVGKPLLGS</sequence>
<dbReference type="InterPro" id="IPR038740">
    <property type="entry name" value="BioF2-like_GNAT_dom"/>
</dbReference>
<dbReference type="GO" id="GO:0016740">
    <property type="term" value="F:transferase activity"/>
    <property type="evidence" value="ECO:0007669"/>
    <property type="project" value="UniProtKB-KW"/>
</dbReference>
<dbReference type="InterPro" id="IPR016181">
    <property type="entry name" value="Acyl_CoA_acyltransferase"/>
</dbReference>
<dbReference type="Pfam" id="PF13480">
    <property type="entry name" value="Acetyltransf_6"/>
    <property type="match status" value="1"/>
</dbReference>
<feature type="domain" description="BioF2-like acetyltransferase" evidence="1">
    <location>
        <begin position="184"/>
        <end position="328"/>
    </location>
</feature>
<dbReference type="Gene3D" id="3.40.630.30">
    <property type="match status" value="1"/>
</dbReference>
<evidence type="ECO:0000259" key="1">
    <source>
        <dbReference type="Pfam" id="PF13480"/>
    </source>
</evidence>
<organism evidence="2 3">
    <name type="scientific">Pseudonocardia thermophila</name>
    <dbReference type="NCBI Taxonomy" id="1848"/>
    <lineage>
        <taxon>Bacteria</taxon>
        <taxon>Bacillati</taxon>
        <taxon>Actinomycetota</taxon>
        <taxon>Actinomycetes</taxon>
        <taxon>Pseudonocardiales</taxon>
        <taxon>Pseudonocardiaceae</taxon>
        <taxon>Pseudonocardia</taxon>
    </lineage>
</organism>
<keyword evidence="3" id="KW-1185">Reference proteome</keyword>
<protein>
    <submittedName>
        <fullName evidence="2">Acetyltransferase involved in cellulose biosynthesis, CelD/BcsL family</fullName>
    </submittedName>
</protein>
<dbReference type="Proteomes" id="UP000184363">
    <property type="component" value="Unassembled WGS sequence"/>
</dbReference>
<name>A0A1M6VDR7_PSETH</name>